<proteinExistence type="predicted"/>
<evidence type="ECO:0000313" key="1">
    <source>
        <dbReference type="EMBL" id="GJS68596.1"/>
    </source>
</evidence>
<evidence type="ECO:0000313" key="2">
    <source>
        <dbReference type="Proteomes" id="UP001151760"/>
    </source>
</evidence>
<name>A0ABQ4XUT4_9ASTR</name>
<dbReference type="Proteomes" id="UP001151760">
    <property type="component" value="Unassembled WGS sequence"/>
</dbReference>
<dbReference type="EMBL" id="BQNB010009802">
    <property type="protein sequence ID" value="GJS68596.1"/>
    <property type="molecule type" value="Genomic_DNA"/>
</dbReference>
<dbReference type="PROSITE" id="PS51257">
    <property type="entry name" value="PROKAR_LIPOPROTEIN"/>
    <property type="match status" value="1"/>
</dbReference>
<sequence length="296" mass="33881">MIIGKDEVVVESSASSLLALISLSCTFAFGPKGCDKDLVKFDDMMGSTVDFTKFAKHCLKKDKITKANLEGPAFNLLKDQIDWVNPEGDICPYDLRKSLSLQGPPGRTTISVDFFFNKDLEYLKTGNKEKNLSKEGYDLNSSLGIHHWGPKRQQFYKARHTVTSLHIVYSRMKILSIIRLIVDKQLHVNDIEDMYLLYAQNKLHHLKGDEQTVLVTALCLFIRRIVLKKRVEDVQIGVKSYQLKLNITRPKVRCDGLDAKEPYTILNEPRGVVYMNKNNDKYLMRAVSYTSLVMER</sequence>
<gene>
    <name evidence="1" type="ORF">Tco_0683161</name>
</gene>
<organism evidence="1 2">
    <name type="scientific">Tanacetum coccineum</name>
    <dbReference type="NCBI Taxonomy" id="301880"/>
    <lineage>
        <taxon>Eukaryota</taxon>
        <taxon>Viridiplantae</taxon>
        <taxon>Streptophyta</taxon>
        <taxon>Embryophyta</taxon>
        <taxon>Tracheophyta</taxon>
        <taxon>Spermatophyta</taxon>
        <taxon>Magnoliopsida</taxon>
        <taxon>eudicotyledons</taxon>
        <taxon>Gunneridae</taxon>
        <taxon>Pentapetalae</taxon>
        <taxon>asterids</taxon>
        <taxon>campanulids</taxon>
        <taxon>Asterales</taxon>
        <taxon>Asteraceae</taxon>
        <taxon>Asteroideae</taxon>
        <taxon>Anthemideae</taxon>
        <taxon>Anthemidinae</taxon>
        <taxon>Tanacetum</taxon>
    </lineage>
</organism>
<reference evidence="1" key="1">
    <citation type="journal article" date="2022" name="Int. J. Mol. Sci.">
        <title>Draft Genome of Tanacetum Coccineum: Genomic Comparison of Closely Related Tanacetum-Family Plants.</title>
        <authorList>
            <person name="Yamashiro T."/>
            <person name="Shiraishi A."/>
            <person name="Nakayama K."/>
            <person name="Satake H."/>
        </authorList>
    </citation>
    <scope>NUCLEOTIDE SEQUENCE</scope>
</reference>
<keyword evidence="2" id="KW-1185">Reference proteome</keyword>
<reference evidence="1" key="2">
    <citation type="submission" date="2022-01" db="EMBL/GenBank/DDBJ databases">
        <authorList>
            <person name="Yamashiro T."/>
            <person name="Shiraishi A."/>
            <person name="Satake H."/>
            <person name="Nakayama K."/>
        </authorList>
    </citation>
    <scope>NUCLEOTIDE SEQUENCE</scope>
</reference>
<comment type="caution">
    <text evidence="1">The sequence shown here is derived from an EMBL/GenBank/DDBJ whole genome shotgun (WGS) entry which is preliminary data.</text>
</comment>
<accession>A0ABQ4XUT4</accession>
<protein>
    <submittedName>
        <fullName evidence="1">Uncharacterized protein</fullName>
    </submittedName>
</protein>